<feature type="signal peptide" evidence="2">
    <location>
        <begin position="1"/>
        <end position="22"/>
    </location>
</feature>
<dbReference type="EMBL" id="WNKY01000001">
    <property type="protein sequence ID" value="MTV36260.1"/>
    <property type="molecule type" value="Genomic_DNA"/>
</dbReference>
<dbReference type="RefSeq" id="WP_155461604.1">
    <property type="nucleotide sequence ID" value="NZ_WNKY01000001.1"/>
</dbReference>
<dbReference type="NCBIfam" id="TIGR02595">
    <property type="entry name" value="PEP_CTERM"/>
    <property type="match status" value="1"/>
</dbReference>
<keyword evidence="1" id="KW-0812">Transmembrane</keyword>
<gene>
    <name evidence="4" type="ORF">GM676_01525</name>
</gene>
<keyword evidence="2" id="KW-0732">Signal</keyword>
<protein>
    <submittedName>
        <fullName evidence="4">PEP-CTERM sorting domain-containing protein</fullName>
    </submittedName>
</protein>
<feature type="transmembrane region" description="Helical" evidence="1">
    <location>
        <begin position="173"/>
        <end position="189"/>
    </location>
</feature>
<name>A0A6L6PBC3_9BURK</name>
<evidence type="ECO:0000313" key="5">
    <source>
        <dbReference type="Proteomes" id="UP000475582"/>
    </source>
</evidence>
<dbReference type="AlphaFoldDB" id="A0A6L6PBC3"/>
<proteinExistence type="predicted"/>
<feature type="domain" description="Ice-binding protein C-terminal" evidence="3">
    <location>
        <begin position="168"/>
        <end position="192"/>
    </location>
</feature>
<organism evidence="4 5">
    <name type="scientific">Duganella radicis</name>
    <dbReference type="NCBI Taxonomy" id="551988"/>
    <lineage>
        <taxon>Bacteria</taxon>
        <taxon>Pseudomonadati</taxon>
        <taxon>Pseudomonadota</taxon>
        <taxon>Betaproteobacteria</taxon>
        <taxon>Burkholderiales</taxon>
        <taxon>Oxalobacteraceae</taxon>
        <taxon>Telluria group</taxon>
        <taxon>Duganella</taxon>
    </lineage>
</organism>
<evidence type="ECO:0000256" key="1">
    <source>
        <dbReference type="SAM" id="Phobius"/>
    </source>
</evidence>
<evidence type="ECO:0000259" key="3">
    <source>
        <dbReference type="Pfam" id="PF07589"/>
    </source>
</evidence>
<dbReference type="InterPro" id="IPR013424">
    <property type="entry name" value="Ice-binding_C"/>
</dbReference>
<comment type="caution">
    <text evidence="4">The sequence shown here is derived from an EMBL/GenBank/DDBJ whole genome shotgun (WGS) entry which is preliminary data.</text>
</comment>
<feature type="chain" id="PRO_5027093749" evidence="2">
    <location>
        <begin position="23"/>
        <end position="195"/>
    </location>
</feature>
<dbReference type="Pfam" id="PF07589">
    <property type="entry name" value="PEP-CTERM"/>
    <property type="match status" value="1"/>
</dbReference>
<reference evidence="4 5" key="1">
    <citation type="submission" date="2019-11" db="EMBL/GenBank/DDBJ databases">
        <title>Type strains purchased from KCTC, JCM and DSMZ.</title>
        <authorList>
            <person name="Lu H."/>
        </authorList>
    </citation>
    <scope>NUCLEOTIDE SEQUENCE [LARGE SCALE GENOMIC DNA]</scope>
    <source>
        <strain evidence="4 5">KCTC 22382</strain>
    </source>
</reference>
<sequence length="195" mass="20319">MKNTFNAFLAAAALMLAAHSHAAVVTFDDLDAGGKLSSMSKNNPYADLTWNSSWYLGVDSVAGYSNAAHSGHQFLTNGFGVNNLSVGSANAFGFSGAWFATPATNGAKATWINITAYDAGNHVIGSTGNVAINGSYSWVAANFAGVSRLTVTRDKGWFVMDDFTLASAVPEPGSLPMLGLGLAVIGLLYRRRAAS</sequence>
<keyword evidence="5" id="KW-1185">Reference proteome</keyword>
<keyword evidence="1" id="KW-0472">Membrane</keyword>
<accession>A0A6L6PBC3</accession>
<evidence type="ECO:0000313" key="4">
    <source>
        <dbReference type="EMBL" id="MTV36260.1"/>
    </source>
</evidence>
<dbReference type="OrthoDB" id="259335at2"/>
<keyword evidence="1" id="KW-1133">Transmembrane helix</keyword>
<evidence type="ECO:0000256" key="2">
    <source>
        <dbReference type="SAM" id="SignalP"/>
    </source>
</evidence>
<dbReference type="Proteomes" id="UP000475582">
    <property type="component" value="Unassembled WGS sequence"/>
</dbReference>